<gene>
    <name evidence="2" type="ORF">niasHT_023950</name>
</gene>
<proteinExistence type="predicted"/>
<name>A0ABD2JVG4_9BILA</name>
<dbReference type="EMBL" id="JBICBT010000893">
    <property type="protein sequence ID" value="KAL3094636.1"/>
    <property type="molecule type" value="Genomic_DNA"/>
</dbReference>
<dbReference type="AlphaFoldDB" id="A0ABD2JVG4"/>
<organism evidence="2 3">
    <name type="scientific">Heterodera trifolii</name>
    <dbReference type="NCBI Taxonomy" id="157864"/>
    <lineage>
        <taxon>Eukaryota</taxon>
        <taxon>Metazoa</taxon>
        <taxon>Ecdysozoa</taxon>
        <taxon>Nematoda</taxon>
        <taxon>Chromadorea</taxon>
        <taxon>Rhabditida</taxon>
        <taxon>Tylenchina</taxon>
        <taxon>Tylenchomorpha</taxon>
        <taxon>Tylenchoidea</taxon>
        <taxon>Heteroderidae</taxon>
        <taxon>Heteroderinae</taxon>
        <taxon>Heterodera</taxon>
    </lineage>
</organism>
<evidence type="ECO:0000313" key="2">
    <source>
        <dbReference type="EMBL" id="KAL3094636.1"/>
    </source>
</evidence>
<evidence type="ECO:0000256" key="1">
    <source>
        <dbReference type="SAM" id="MobiDB-lite"/>
    </source>
</evidence>
<feature type="compositionally biased region" description="Low complexity" evidence="1">
    <location>
        <begin position="32"/>
        <end position="45"/>
    </location>
</feature>
<feature type="region of interest" description="Disordered" evidence="1">
    <location>
        <begin position="25"/>
        <end position="59"/>
    </location>
</feature>
<protein>
    <submittedName>
        <fullName evidence="2">Uncharacterized protein</fullName>
    </submittedName>
</protein>
<accession>A0ABD2JVG4</accession>
<evidence type="ECO:0000313" key="3">
    <source>
        <dbReference type="Proteomes" id="UP001620626"/>
    </source>
</evidence>
<dbReference type="Proteomes" id="UP001620626">
    <property type="component" value="Unassembled WGS sequence"/>
</dbReference>
<feature type="compositionally biased region" description="Basic and acidic residues" evidence="1">
    <location>
        <begin position="152"/>
        <end position="164"/>
    </location>
</feature>
<feature type="region of interest" description="Disordered" evidence="1">
    <location>
        <begin position="145"/>
        <end position="205"/>
    </location>
</feature>
<reference evidence="2 3" key="1">
    <citation type="submission" date="2024-10" db="EMBL/GenBank/DDBJ databases">
        <authorList>
            <person name="Kim D."/>
        </authorList>
    </citation>
    <scope>NUCLEOTIDE SEQUENCE [LARGE SCALE GENOMIC DNA]</scope>
    <source>
        <strain evidence="2">BH-2024</strain>
    </source>
</reference>
<keyword evidence="3" id="KW-1185">Reference proteome</keyword>
<comment type="caution">
    <text evidence="2">The sequence shown here is derived from an EMBL/GenBank/DDBJ whole genome shotgun (WGS) entry which is preliminary data.</text>
</comment>
<sequence>MAFSTIFMHINAGNIISDIMKKADSGNEEDNANANDNRSENANASIVPPKLTSSNPSASSSYATGWEYETKKDKIARQKYYKKLLEGKPIMEMPKLTKPYKMLSLPTPCKMPPIPKLSKMPSMPNLCNSMAHKILCKQTHTNMNDEYDTDNDSTKVEVSHKSDESESDSENDLSIKTWMENERRNGGKSKGVWAENANGDGTSGEIQVEDRSIFGGIPSASSSHIDLINSATIAKEGRDKVGTVNYIRLQTRNYVTHPNNGNSLPPSYTGWGYETPKDKEARMKNFRKLMGNKTTENLNVKKVTKNQNHNGKSVSSALELGSQKAREETQKLANFFNKLKEKVFCALGRGKEKSSKGKPLENVTSKIN</sequence>